<comment type="similarity">
    <text evidence="2">Belongs to the TMEM208 family.</text>
</comment>
<keyword evidence="10" id="KW-1185">Reference proteome</keyword>
<name>F0ZPF9_DICPU</name>
<evidence type="ECO:0000256" key="1">
    <source>
        <dbReference type="ARBA" id="ARBA00004477"/>
    </source>
</evidence>
<evidence type="ECO:0000256" key="5">
    <source>
        <dbReference type="ARBA" id="ARBA00022989"/>
    </source>
</evidence>
<dbReference type="EMBL" id="GL871108">
    <property type="protein sequence ID" value="EGC34199.1"/>
    <property type="molecule type" value="Genomic_DNA"/>
</dbReference>
<dbReference type="eggNOG" id="KOG3269">
    <property type="taxonomic scope" value="Eukaryota"/>
</dbReference>
<protein>
    <recommendedName>
        <fullName evidence="11">Transmembrane protein 208</fullName>
    </recommendedName>
</protein>
<evidence type="ECO:0000256" key="3">
    <source>
        <dbReference type="ARBA" id="ARBA00022692"/>
    </source>
</evidence>
<feature type="compositionally biased region" description="Basic and acidic residues" evidence="7">
    <location>
        <begin position="149"/>
        <end position="172"/>
    </location>
</feature>
<feature type="region of interest" description="Disordered" evidence="7">
    <location>
        <begin position="145"/>
        <end position="172"/>
    </location>
</feature>
<dbReference type="PANTHER" id="PTHR13505:SF7">
    <property type="entry name" value="TRANSMEMBRANE PROTEIN 208"/>
    <property type="match status" value="1"/>
</dbReference>
<evidence type="ECO:0000313" key="10">
    <source>
        <dbReference type="Proteomes" id="UP000001064"/>
    </source>
</evidence>
<dbReference type="PANTHER" id="PTHR13505">
    <property type="entry name" value="TRANSMEMBRANE PROTEIN 208"/>
    <property type="match status" value="1"/>
</dbReference>
<evidence type="ECO:0000256" key="4">
    <source>
        <dbReference type="ARBA" id="ARBA00022824"/>
    </source>
</evidence>
<proteinExistence type="inferred from homology"/>
<sequence>MANAAAKKRKQQNDKEMIKLKLIVACTTIPYICYRIFYNKETFGGWTMYGYFFIQFLNLLAFYLINTMCQPTFDQSGELIDGGSDLTMGGLTEYYFDIIYVCAIVQFLGLFSDKSLYLVLIVPIFAGYKLWTSIIQPYFLNRPKQTDAQGDKSKRREKMEKKAEKMKFKNVR</sequence>
<gene>
    <name evidence="9" type="ORF">DICPUDRAFT_153660</name>
</gene>
<dbReference type="STRING" id="5786.F0ZPF9"/>
<dbReference type="TCDB" id="9.B.26.1.2">
    <property type="family name" value="the regulator of er stress and autophagy tmem208 (tmem208) family"/>
</dbReference>
<dbReference type="InParanoid" id="F0ZPF9"/>
<feature type="transmembrane region" description="Helical" evidence="8">
    <location>
        <begin position="43"/>
        <end position="65"/>
    </location>
</feature>
<dbReference type="VEuPathDB" id="AmoebaDB:DICPUDRAFT_153660"/>
<dbReference type="GeneID" id="10502170"/>
<keyword evidence="6 8" id="KW-0472">Membrane</keyword>
<evidence type="ECO:0000313" key="9">
    <source>
        <dbReference type="EMBL" id="EGC34199.1"/>
    </source>
</evidence>
<evidence type="ECO:0000256" key="8">
    <source>
        <dbReference type="SAM" id="Phobius"/>
    </source>
</evidence>
<dbReference type="GO" id="GO:0005773">
    <property type="term" value="C:vacuole"/>
    <property type="evidence" value="ECO:0007669"/>
    <property type="project" value="GOC"/>
</dbReference>
<comment type="subcellular location">
    <subcellularLocation>
        <location evidence="1">Endoplasmic reticulum membrane</location>
        <topology evidence="1">Multi-pass membrane protein</topology>
    </subcellularLocation>
</comment>
<dbReference type="OMA" id="PIRAGWM"/>
<dbReference type="FunCoup" id="F0ZPF9">
    <property type="interactions" value="19"/>
</dbReference>
<organism evidence="9 10">
    <name type="scientific">Dictyostelium purpureum</name>
    <name type="common">Slime mold</name>
    <dbReference type="NCBI Taxonomy" id="5786"/>
    <lineage>
        <taxon>Eukaryota</taxon>
        <taxon>Amoebozoa</taxon>
        <taxon>Evosea</taxon>
        <taxon>Eumycetozoa</taxon>
        <taxon>Dictyostelia</taxon>
        <taxon>Dictyosteliales</taxon>
        <taxon>Dictyosteliaceae</taxon>
        <taxon>Dictyostelium</taxon>
    </lineage>
</organism>
<dbReference type="RefSeq" id="XP_003289303.1">
    <property type="nucleotide sequence ID" value="XM_003289255.1"/>
</dbReference>
<dbReference type="Pfam" id="PF05620">
    <property type="entry name" value="TMEM208_SND2"/>
    <property type="match status" value="1"/>
</dbReference>
<feature type="transmembrane region" description="Helical" evidence="8">
    <location>
        <begin position="94"/>
        <end position="111"/>
    </location>
</feature>
<keyword evidence="5 8" id="KW-1133">Transmembrane helix</keyword>
<feature type="transmembrane region" description="Helical" evidence="8">
    <location>
        <begin position="117"/>
        <end position="140"/>
    </location>
</feature>
<dbReference type="AlphaFoldDB" id="F0ZPF9"/>
<keyword evidence="3 8" id="KW-0812">Transmembrane</keyword>
<dbReference type="KEGG" id="dpp:DICPUDRAFT_153660"/>
<evidence type="ECO:0008006" key="11">
    <source>
        <dbReference type="Google" id="ProtNLM"/>
    </source>
</evidence>
<evidence type="ECO:0000256" key="7">
    <source>
        <dbReference type="SAM" id="MobiDB-lite"/>
    </source>
</evidence>
<dbReference type="GO" id="GO:0006624">
    <property type="term" value="P:vacuolar protein processing"/>
    <property type="evidence" value="ECO:0000318"/>
    <property type="project" value="GO_Central"/>
</dbReference>
<accession>F0ZPF9</accession>
<evidence type="ECO:0000256" key="2">
    <source>
        <dbReference type="ARBA" id="ARBA00009950"/>
    </source>
</evidence>
<dbReference type="GO" id="GO:0005789">
    <property type="term" value="C:endoplasmic reticulum membrane"/>
    <property type="evidence" value="ECO:0007669"/>
    <property type="project" value="UniProtKB-SubCell"/>
</dbReference>
<dbReference type="OrthoDB" id="276296at2759"/>
<dbReference type="Proteomes" id="UP000001064">
    <property type="component" value="Unassembled WGS sequence"/>
</dbReference>
<keyword evidence="4" id="KW-0256">Endoplasmic reticulum</keyword>
<reference evidence="10" key="1">
    <citation type="journal article" date="2011" name="Genome Biol.">
        <title>Comparative genomics of the social amoebae Dictyostelium discoideum and Dictyostelium purpureum.</title>
        <authorList>
            <consortium name="US DOE Joint Genome Institute (JGI-PGF)"/>
            <person name="Sucgang R."/>
            <person name="Kuo A."/>
            <person name="Tian X."/>
            <person name="Salerno W."/>
            <person name="Parikh A."/>
            <person name="Feasley C.L."/>
            <person name="Dalin E."/>
            <person name="Tu H."/>
            <person name="Huang E."/>
            <person name="Barry K."/>
            <person name="Lindquist E."/>
            <person name="Shapiro H."/>
            <person name="Bruce D."/>
            <person name="Schmutz J."/>
            <person name="Salamov A."/>
            <person name="Fey P."/>
            <person name="Gaudet P."/>
            <person name="Anjard C."/>
            <person name="Babu M.M."/>
            <person name="Basu S."/>
            <person name="Bushmanova Y."/>
            <person name="van der Wel H."/>
            <person name="Katoh-Kurasawa M."/>
            <person name="Dinh C."/>
            <person name="Coutinho P.M."/>
            <person name="Saito T."/>
            <person name="Elias M."/>
            <person name="Schaap P."/>
            <person name="Kay R.R."/>
            <person name="Henrissat B."/>
            <person name="Eichinger L."/>
            <person name="Rivero F."/>
            <person name="Putnam N.H."/>
            <person name="West C.M."/>
            <person name="Loomis W.F."/>
            <person name="Chisholm R.L."/>
            <person name="Shaulsky G."/>
            <person name="Strassmann J.E."/>
            <person name="Queller D.C."/>
            <person name="Kuspa A."/>
            <person name="Grigoriev I.V."/>
        </authorList>
    </citation>
    <scope>NUCLEOTIDE SEQUENCE [LARGE SCALE GENOMIC DNA]</scope>
    <source>
        <strain evidence="10">QSDP1</strain>
    </source>
</reference>
<feature type="transmembrane region" description="Helical" evidence="8">
    <location>
        <begin position="20"/>
        <end position="37"/>
    </location>
</feature>
<dbReference type="InterPro" id="IPR008506">
    <property type="entry name" value="SND2/TMEM208"/>
</dbReference>
<evidence type="ECO:0000256" key="6">
    <source>
        <dbReference type="ARBA" id="ARBA00023136"/>
    </source>
</evidence>